<dbReference type="PANTHER" id="PTHR33164:SF99">
    <property type="entry name" value="MARR FAMILY REGULATORY PROTEIN"/>
    <property type="match status" value="1"/>
</dbReference>
<dbReference type="Pfam" id="PF01047">
    <property type="entry name" value="MarR"/>
    <property type="match status" value="1"/>
</dbReference>
<name>A0AAD1KRW6_9ACTN</name>
<dbReference type="Gene3D" id="1.10.10.10">
    <property type="entry name" value="Winged helix-like DNA-binding domain superfamily/Winged helix DNA-binding domain"/>
    <property type="match status" value="1"/>
</dbReference>
<dbReference type="GO" id="GO:0006950">
    <property type="term" value="P:response to stress"/>
    <property type="evidence" value="ECO:0007669"/>
    <property type="project" value="TreeGrafter"/>
</dbReference>
<dbReference type="EMBL" id="AP024747">
    <property type="protein sequence ID" value="BCY26418.1"/>
    <property type="molecule type" value="Genomic_DNA"/>
</dbReference>
<gene>
    <name evidence="2" type="ORF">KB1_24080</name>
</gene>
<proteinExistence type="predicted"/>
<dbReference type="RefSeq" id="WP_002528299.1">
    <property type="nucleotide sequence ID" value="NZ_AP024747.1"/>
</dbReference>
<protein>
    <recommendedName>
        <fullName evidence="1">HTH marR-type domain-containing protein</fullName>
    </recommendedName>
</protein>
<dbReference type="PROSITE" id="PS50995">
    <property type="entry name" value="HTH_MARR_2"/>
    <property type="match status" value="1"/>
</dbReference>
<organism evidence="2 3">
    <name type="scientific">Cutibacterium modestum</name>
    <dbReference type="NCBI Taxonomy" id="2559073"/>
    <lineage>
        <taxon>Bacteria</taxon>
        <taxon>Bacillati</taxon>
        <taxon>Actinomycetota</taxon>
        <taxon>Actinomycetes</taxon>
        <taxon>Propionibacteriales</taxon>
        <taxon>Propionibacteriaceae</taxon>
        <taxon>Cutibacterium</taxon>
    </lineage>
</organism>
<dbReference type="GO" id="GO:0003700">
    <property type="term" value="F:DNA-binding transcription factor activity"/>
    <property type="evidence" value="ECO:0007669"/>
    <property type="project" value="InterPro"/>
</dbReference>
<dbReference type="PANTHER" id="PTHR33164">
    <property type="entry name" value="TRANSCRIPTIONAL REGULATOR, MARR FAMILY"/>
    <property type="match status" value="1"/>
</dbReference>
<dbReference type="Proteomes" id="UP000825072">
    <property type="component" value="Chromosome 1"/>
</dbReference>
<evidence type="ECO:0000313" key="3">
    <source>
        <dbReference type="Proteomes" id="UP000825072"/>
    </source>
</evidence>
<accession>A0AAD1KRW6</accession>
<evidence type="ECO:0000259" key="1">
    <source>
        <dbReference type="PROSITE" id="PS50995"/>
    </source>
</evidence>
<dbReference type="InterPro" id="IPR036390">
    <property type="entry name" value="WH_DNA-bd_sf"/>
</dbReference>
<feature type="domain" description="HTH marR-type" evidence="1">
    <location>
        <begin position="18"/>
        <end position="154"/>
    </location>
</feature>
<reference evidence="2" key="1">
    <citation type="submission" date="2021-06" db="EMBL/GenBank/DDBJ databases">
        <title>Genome sequence of Cutibacterium modestum strain KB17-24694.</title>
        <authorList>
            <person name="Dekio I."/>
            <person name="Asahina A."/>
            <person name="Nishida M."/>
        </authorList>
    </citation>
    <scope>NUCLEOTIDE SEQUENCE</scope>
    <source>
        <strain evidence="2">KB17-24694</strain>
    </source>
</reference>
<sequence>MTEDSTVWLDNHWLDDHQQRVWRLWLEVSTTLPAILNRQLSRDSQLSVQDFEVLVRLSETDGGEMRVVALAERMRWERSRLSHHLTRMEKRGLIERRVCCSDGRGAIIHLTNPGMAALRQAAPGHAALVRRIVFGGLNRGHLDELEAFLSRIRQSLAKEDNANPADLS</sequence>
<dbReference type="AlphaFoldDB" id="A0AAD1KRW6"/>
<dbReference type="InterPro" id="IPR039422">
    <property type="entry name" value="MarR/SlyA-like"/>
</dbReference>
<dbReference type="InterPro" id="IPR036388">
    <property type="entry name" value="WH-like_DNA-bd_sf"/>
</dbReference>
<dbReference type="InterPro" id="IPR000835">
    <property type="entry name" value="HTH_MarR-typ"/>
</dbReference>
<dbReference type="SUPFAM" id="SSF46785">
    <property type="entry name" value="Winged helix' DNA-binding domain"/>
    <property type="match status" value="1"/>
</dbReference>
<dbReference type="GeneID" id="92881564"/>
<dbReference type="SMART" id="SM00347">
    <property type="entry name" value="HTH_MARR"/>
    <property type="match status" value="1"/>
</dbReference>
<evidence type="ECO:0000313" key="2">
    <source>
        <dbReference type="EMBL" id="BCY26418.1"/>
    </source>
</evidence>
<dbReference type="PRINTS" id="PR00598">
    <property type="entry name" value="HTHMARR"/>
</dbReference>